<dbReference type="InterPro" id="IPR043129">
    <property type="entry name" value="ATPase_NBD"/>
</dbReference>
<gene>
    <name evidence="1" type="ORF">ACFO3A_06680</name>
</gene>
<sequence>MFSLSSLFQRQPEPLIGLDISATAVKLVELGRHGQDGWVLERCAMEPLSPDWVADGSIVNFDEVAGAVRRLLAKSGTRAKHVALALPPSAVITKKVILPGSLSDAEMEIQVESEASQYIPFSLDEVQLDFCIIGPSPKSPGDVDVLLAATRKEKADERQEVAEAANLKTVVLDIGSFAARLAVERVLQNPNAPLHVGEADLVVLIKVGARGYAMQVLRDEEVLYDTEQSMGGAQLTQAIARHYNLSQEEAEQKKRADDLPASYPTEVLAPFVKNLAQDVARSLQFFFTSTPYHSVQHILLSGGSATLEGLTEAIQEHTGVATLVLDPFLGMQFGAAVNKSRVRKDAAAYLTACGLALRRFYQ</sequence>
<dbReference type="Gene3D" id="3.30.420.40">
    <property type="match status" value="2"/>
</dbReference>
<dbReference type="CDD" id="cd24049">
    <property type="entry name" value="ASKHA_NBD_PilM"/>
    <property type="match status" value="1"/>
</dbReference>
<dbReference type="Pfam" id="PF11104">
    <property type="entry name" value="PilM_2"/>
    <property type="match status" value="1"/>
</dbReference>
<dbReference type="InterPro" id="IPR005883">
    <property type="entry name" value="PilM"/>
</dbReference>
<name>A0ABV9GY90_9BURK</name>
<dbReference type="Proteomes" id="UP001595967">
    <property type="component" value="Unassembled WGS sequence"/>
</dbReference>
<dbReference type="PANTHER" id="PTHR32432">
    <property type="entry name" value="CELL DIVISION PROTEIN FTSA-RELATED"/>
    <property type="match status" value="1"/>
</dbReference>
<dbReference type="SUPFAM" id="SSF53067">
    <property type="entry name" value="Actin-like ATPase domain"/>
    <property type="match status" value="2"/>
</dbReference>
<keyword evidence="2" id="KW-1185">Reference proteome</keyword>
<dbReference type="EMBL" id="JBHSEW010000005">
    <property type="protein sequence ID" value="MFC4621901.1"/>
    <property type="molecule type" value="Genomic_DNA"/>
</dbReference>
<evidence type="ECO:0000313" key="1">
    <source>
        <dbReference type="EMBL" id="MFC4621901.1"/>
    </source>
</evidence>
<dbReference type="InterPro" id="IPR050696">
    <property type="entry name" value="FtsA/MreB"/>
</dbReference>
<dbReference type="PANTHER" id="PTHR32432:SF3">
    <property type="entry name" value="ETHANOLAMINE UTILIZATION PROTEIN EUTJ"/>
    <property type="match status" value="1"/>
</dbReference>
<proteinExistence type="predicted"/>
<dbReference type="NCBIfam" id="TIGR01175">
    <property type="entry name" value="pilM"/>
    <property type="match status" value="1"/>
</dbReference>
<reference evidence="2" key="1">
    <citation type="journal article" date="2019" name="Int. J. Syst. Evol. Microbiol.">
        <title>The Global Catalogue of Microorganisms (GCM) 10K type strain sequencing project: providing services to taxonomists for standard genome sequencing and annotation.</title>
        <authorList>
            <consortium name="The Broad Institute Genomics Platform"/>
            <consortium name="The Broad Institute Genome Sequencing Center for Infectious Disease"/>
            <person name="Wu L."/>
            <person name="Ma J."/>
        </authorList>
    </citation>
    <scope>NUCLEOTIDE SEQUENCE [LARGE SCALE GENOMIC DNA]</scope>
    <source>
        <strain evidence="2">JCM 11650</strain>
    </source>
</reference>
<comment type="caution">
    <text evidence="1">The sequence shown here is derived from an EMBL/GenBank/DDBJ whole genome shotgun (WGS) entry which is preliminary data.</text>
</comment>
<dbReference type="PIRSF" id="PIRSF019169">
    <property type="entry name" value="PilM"/>
    <property type="match status" value="1"/>
</dbReference>
<accession>A0ABV9GY90</accession>
<organism evidence="1 2">
    <name type="scientific">Comamonas nitrativorans</name>
    <dbReference type="NCBI Taxonomy" id="108437"/>
    <lineage>
        <taxon>Bacteria</taxon>
        <taxon>Pseudomonadati</taxon>
        <taxon>Pseudomonadota</taxon>
        <taxon>Betaproteobacteria</taxon>
        <taxon>Burkholderiales</taxon>
        <taxon>Comamonadaceae</taxon>
        <taxon>Comamonas</taxon>
    </lineage>
</organism>
<dbReference type="RefSeq" id="WP_377725057.1">
    <property type="nucleotide sequence ID" value="NZ_JBHSEW010000005.1"/>
</dbReference>
<protein>
    <submittedName>
        <fullName evidence="1">Pilus assembly protein PilM</fullName>
    </submittedName>
</protein>
<evidence type="ECO:0000313" key="2">
    <source>
        <dbReference type="Proteomes" id="UP001595967"/>
    </source>
</evidence>
<dbReference type="Gene3D" id="3.30.1490.300">
    <property type="match status" value="1"/>
</dbReference>